<gene>
    <name evidence="9" type="ORF">MGAL_10B044821</name>
</gene>
<keyword evidence="7" id="KW-0695">RNA-directed DNA polymerase</keyword>
<dbReference type="GO" id="GO:0003964">
    <property type="term" value="F:RNA-directed DNA polymerase activity"/>
    <property type="evidence" value="ECO:0007669"/>
    <property type="project" value="UniProtKB-KW"/>
</dbReference>
<dbReference type="GO" id="GO:0006508">
    <property type="term" value="P:proteolysis"/>
    <property type="evidence" value="ECO:0007669"/>
    <property type="project" value="UniProtKB-KW"/>
</dbReference>
<dbReference type="PROSITE" id="PS50878">
    <property type="entry name" value="RT_POL"/>
    <property type="match status" value="1"/>
</dbReference>
<dbReference type="Gene3D" id="3.30.70.270">
    <property type="match status" value="2"/>
</dbReference>
<keyword evidence="3" id="KW-0548">Nucleotidyltransferase</keyword>
<organism evidence="9 10">
    <name type="scientific">Mytilus galloprovincialis</name>
    <name type="common">Mediterranean mussel</name>
    <dbReference type="NCBI Taxonomy" id="29158"/>
    <lineage>
        <taxon>Eukaryota</taxon>
        <taxon>Metazoa</taxon>
        <taxon>Spiralia</taxon>
        <taxon>Lophotrochozoa</taxon>
        <taxon>Mollusca</taxon>
        <taxon>Bivalvia</taxon>
        <taxon>Autobranchia</taxon>
        <taxon>Pteriomorphia</taxon>
        <taxon>Mytilida</taxon>
        <taxon>Mytiloidea</taxon>
        <taxon>Mytilidae</taxon>
        <taxon>Mytilinae</taxon>
        <taxon>Mytilus</taxon>
    </lineage>
</organism>
<sequence length="308" mass="34909">MVANVTSREKVMVPPNSVMKLSCQVNCEMPSHIVEAGIHSGLLVPRTLHAGGSQPVVCLINTSDKHVHVRQGELIAQAVKVETIEVPAKVRVVGNRWYSKLDANSAYWQVKIKKEDRSKTAFISKYGLFEFARMAFGLCNAQATYARVISLVLRGLTWDIVLAFIDDILVLGKDIASHLANLRAVLQRFKKYGLKLKPKKCELFQEQVEFLGRVVSRKGMNIGPDYIEDVKKWPTLHNTKTVDRFLGFANYHRDFIEGYSKIAAPLQDVTGKRSFTWGKHSRRHSIYCGRLSPLHPYWPCRIPLIHLS</sequence>
<dbReference type="AlphaFoldDB" id="A0A8B6HI41"/>
<evidence type="ECO:0000256" key="6">
    <source>
        <dbReference type="ARBA" id="ARBA00022801"/>
    </source>
</evidence>
<keyword evidence="2" id="KW-0808">Transferase</keyword>
<dbReference type="EMBL" id="UYJE01010073">
    <property type="protein sequence ID" value="VDI79392.1"/>
    <property type="molecule type" value="Genomic_DNA"/>
</dbReference>
<reference evidence="9" key="1">
    <citation type="submission" date="2018-11" db="EMBL/GenBank/DDBJ databases">
        <authorList>
            <person name="Alioto T."/>
            <person name="Alioto T."/>
        </authorList>
    </citation>
    <scope>NUCLEOTIDE SEQUENCE</scope>
</reference>
<accession>A0A8B6HI41</accession>
<keyword evidence="1" id="KW-0645">Protease</keyword>
<dbReference type="InterPro" id="IPR043128">
    <property type="entry name" value="Rev_trsase/Diguanyl_cyclase"/>
</dbReference>
<evidence type="ECO:0000259" key="8">
    <source>
        <dbReference type="PROSITE" id="PS50878"/>
    </source>
</evidence>
<evidence type="ECO:0000313" key="10">
    <source>
        <dbReference type="Proteomes" id="UP000596742"/>
    </source>
</evidence>
<keyword evidence="10" id="KW-1185">Reference proteome</keyword>
<evidence type="ECO:0000256" key="7">
    <source>
        <dbReference type="ARBA" id="ARBA00022918"/>
    </source>
</evidence>
<evidence type="ECO:0000256" key="3">
    <source>
        <dbReference type="ARBA" id="ARBA00022695"/>
    </source>
</evidence>
<keyword evidence="4" id="KW-0540">Nuclease</keyword>
<dbReference type="GO" id="GO:0004519">
    <property type="term" value="F:endonuclease activity"/>
    <property type="evidence" value="ECO:0007669"/>
    <property type="project" value="UniProtKB-KW"/>
</dbReference>
<protein>
    <recommendedName>
        <fullName evidence="8">Reverse transcriptase domain-containing protein</fullName>
    </recommendedName>
</protein>
<dbReference type="InterPro" id="IPR000477">
    <property type="entry name" value="RT_dom"/>
</dbReference>
<dbReference type="PANTHER" id="PTHR33064:SF37">
    <property type="entry name" value="RIBONUCLEASE H"/>
    <property type="match status" value="1"/>
</dbReference>
<dbReference type="Pfam" id="PF00078">
    <property type="entry name" value="RVT_1"/>
    <property type="match status" value="1"/>
</dbReference>
<dbReference type="SUPFAM" id="SSF56672">
    <property type="entry name" value="DNA/RNA polymerases"/>
    <property type="match status" value="1"/>
</dbReference>
<name>A0A8B6HI41_MYTGA</name>
<proteinExistence type="predicted"/>
<evidence type="ECO:0000256" key="5">
    <source>
        <dbReference type="ARBA" id="ARBA00022759"/>
    </source>
</evidence>
<dbReference type="GO" id="GO:0008233">
    <property type="term" value="F:peptidase activity"/>
    <property type="evidence" value="ECO:0007669"/>
    <property type="project" value="UniProtKB-KW"/>
</dbReference>
<comment type="caution">
    <text evidence="9">The sequence shown here is derived from an EMBL/GenBank/DDBJ whole genome shotgun (WGS) entry which is preliminary data.</text>
</comment>
<keyword evidence="6" id="KW-0378">Hydrolase</keyword>
<dbReference type="InterPro" id="IPR051320">
    <property type="entry name" value="Viral_Replic_Matur_Polypro"/>
</dbReference>
<evidence type="ECO:0000256" key="1">
    <source>
        <dbReference type="ARBA" id="ARBA00022670"/>
    </source>
</evidence>
<dbReference type="Proteomes" id="UP000596742">
    <property type="component" value="Unassembled WGS sequence"/>
</dbReference>
<feature type="domain" description="Reverse transcriptase" evidence="8">
    <location>
        <begin position="1"/>
        <end position="215"/>
    </location>
</feature>
<dbReference type="FunFam" id="3.10.10.10:FF:000007">
    <property type="entry name" value="Retrovirus-related Pol polyprotein from transposon 17.6-like Protein"/>
    <property type="match status" value="1"/>
</dbReference>
<dbReference type="OrthoDB" id="116078at2759"/>
<evidence type="ECO:0000256" key="4">
    <source>
        <dbReference type="ARBA" id="ARBA00022722"/>
    </source>
</evidence>
<evidence type="ECO:0000256" key="2">
    <source>
        <dbReference type="ARBA" id="ARBA00022679"/>
    </source>
</evidence>
<dbReference type="CDD" id="cd01647">
    <property type="entry name" value="RT_LTR"/>
    <property type="match status" value="1"/>
</dbReference>
<dbReference type="PANTHER" id="PTHR33064">
    <property type="entry name" value="POL PROTEIN"/>
    <property type="match status" value="1"/>
</dbReference>
<keyword evidence="5" id="KW-0255">Endonuclease</keyword>
<dbReference type="InterPro" id="IPR043502">
    <property type="entry name" value="DNA/RNA_pol_sf"/>
</dbReference>
<evidence type="ECO:0000313" key="9">
    <source>
        <dbReference type="EMBL" id="VDI79392.1"/>
    </source>
</evidence>